<dbReference type="Gene3D" id="1.10.510.10">
    <property type="entry name" value="Transferase(Phosphotransferase) domain 1"/>
    <property type="match status" value="1"/>
</dbReference>
<sequence length="345" mass="39595">MGNNQVKSSKLIDSDAVYNLSFLDEGQFSKIYKGTLGPSGHNVAIKVPRVPEHIRKEKKLVKVHIEEVKKLMPNIKRANHENIVRFLGVSYDDFRKEVWVMPQERTNVLKEFVDGSDLATLLGNPSLSPGLRSPERRLAVALGIARGMSHLHNMRYPLVHGDFKSSDVLVVAANYTPKITNFGLWDFKHFFVHQTQGVPITGIKSDEIPQNDPGKNHHSFFNPNQAPEVILHKERPTLFSDCWSLGAVLLHWLIDLPPWDLQDLCVRYRLRNNRQLSALKNAMRNDEDPSVLEYIRDEPDLKFLRDAFHYSAIDRLSARKVEDELLKANQSPTWTNIAFHKYYGQ</sequence>
<comment type="caution">
    <text evidence="2">The sequence shown here is derived from an EMBL/GenBank/DDBJ whole genome shotgun (WGS) entry which is preliminary data.</text>
</comment>
<dbReference type="AlphaFoldDB" id="A0A553PRM1"/>
<keyword evidence="3" id="KW-1185">Reference proteome</keyword>
<dbReference type="STRING" id="6832.A0A553PRM1"/>
<name>A0A553PRM1_TIGCA</name>
<proteinExistence type="predicted"/>
<dbReference type="EMBL" id="VCGU01000001">
    <property type="protein sequence ID" value="TRY80315.1"/>
    <property type="molecule type" value="Genomic_DNA"/>
</dbReference>
<dbReference type="PROSITE" id="PS50011">
    <property type="entry name" value="PROTEIN_KINASE_DOM"/>
    <property type="match status" value="1"/>
</dbReference>
<dbReference type="PANTHER" id="PTHR44329">
    <property type="entry name" value="SERINE/THREONINE-PROTEIN KINASE TNNI3K-RELATED"/>
    <property type="match status" value="1"/>
</dbReference>
<gene>
    <name evidence="2" type="ORF">TCAL_13524</name>
</gene>
<dbReference type="Pfam" id="PF00069">
    <property type="entry name" value="Pkinase"/>
    <property type="match status" value="1"/>
</dbReference>
<accession>A0A553PRM1</accession>
<dbReference type="GO" id="GO:0004674">
    <property type="term" value="F:protein serine/threonine kinase activity"/>
    <property type="evidence" value="ECO:0007669"/>
    <property type="project" value="TreeGrafter"/>
</dbReference>
<evidence type="ECO:0000313" key="3">
    <source>
        <dbReference type="Proteomes" id="UP000318571"/>
    </source>
</evidence>
<evidence type="ECO:0000313" key="2">
    <source>
        <dbReference type="EMBL" id="TRY80315.1"/>
    </source>
</evidence>
<evidence type="ECO:0000259" key="1">
    <source>
        <dbReference type="PROSITE" id="PS50011"/>
    </source>
</evidence>
<dbReference type="Proteomes" id="UP000318571">
    <property type="component" value="Chromosome 12"/>
</dbReference>
<dbReference type="SUPFAM" id="SSF56112">
    <property type="entry name" value="Protein kinase-like (PK-like)"/>
    <property type="match status" value="1"/>
</dbReference>
<dbReference type="InterPro" id="IPR051681">
    <property type="entry name" value="Ser/Thr_Kinases-Pseudokinases"/>
</dbReference>
<feature type="domain" description="Protein kinase" evidence="1">
    <location>
        <begin position="17"/>
        <end position="343"/>
    </location>
</feature>
<dbReference type="GO" id="GO:0005524">
    <property type="term" value="F:ATP binding"/>
    <property type="evidence" value="ECO:0007669"/>
    <property type="project" value="InterPro"/>
</dbReference>
<dbReference type="InterPro" id="IPR011009">
    <property type="entry name" value="Kinase-like_dom_sf"/>
</dbReference>
<dbReference type="InterPro" id="IPR000719">
    <property type="entry name" value="Prot_kinase_dom"/>
</dbReference>
<protein>
    <recommendedName>
        <fullName evidence="1">Protein kinase domain-containing protein</fullName>
    </recommendedName>
</protein>
<reference evidence="2 3" key="1">
    <citation type="journal article" date="2018" name="Nat. Ecol. Evol.">
        <title>Genomic signatures of mitonuclear coevolution across populations of Tigriopus californicus.</title>
        <authorList>
            <person name="Barreto F.S."/>
            <person name="Watson E.T."/>
            <person name="Lima T.G."/>
            <person name="Willett C.S."/>
            <person name="Edmands S."/>
            <person name="Li W."/>
            <person name="Burton R.S."/>
        </authorList>
    </citation>
    <scope>NUCLEOTIDE SEQUENCE [LARGE SCALE GENOMIC DNA]</scope>
    <source>
        <strain evidence="2 3">San Diego</strain>
    </source>
</reference>
<organism evidence="2 3">
    <name type="scientific">Tigriopus californicus</name>
    <name type="common">Marine copepod</name>
    <dbReference type="NCBI Taxonomy" id="6832"/>
    <lineage>
        <taxon>Eukaryota</taxon>
        <taxon>Metazoa</taxon>
        <taxon>Ecdysozoa</taxon>
        <taxon>Arthropoda</taxon>
        <taxon>Crustacea</taxon>
        <taxon>Multicrustacea</taxon>
        <taxon>Hexanauplia</taxon>
        <taxon>Copepoda</taxon>
        <taxon>Harpacticoida</taxon>
        <taxon>Harpacticidae</taxon>
        <taxon>Tigriopus</taxon>
    </lineage>
</organism>